<name>A0ABC8V4J4_9AQUA</name>
<evidence type="ECO:0000313" key="3">
    <source>
        <dbReference type="Proteomes" id="UP001642360"/>
    </source>
</evidence>
<comment type="caution">
    <text evidence="2">The sequence shown here is derived from an EMBL/GenBank/DDBJ whole genome shotgun (WGS) entry which is preliminary data.</text>
</comment>
<reference evidence="2 3" key="1">
    <citation type="submission" date="2024-02" db="EMBL/GenBank/DDBJ databases">
        <authorList>
            <person name="Vignale AGUSTIN F."/>
            <person name="Sosa J E."/>
            <person name="Modenutti C."/>
        </authorList>
    </citation>
    <scope>NUCLEOTIDE SEQUENCE [LARGE SCALE GENOMIC DNA]</scope>
</reference>
<sequence length="116" mass="12887">MDCRTRRGGKSVSHVDKVNSIVFVIEPEFSNHVLGAGESLPPIKMNLLSEAMESYPKDHQAQPLDPISNEDYNADEILLMLEDSNPLEGASQSLHSLTKRRSIARKTRSSKSIVQP</sequence>
<accession>A0ABC8V4J4</accession>
<dbReference type="EMBL" id="CAUOFW020010390">
    <property type="protein sequence ID" value="CAK9188271.1"/>
    <property type="molecule type" value="Genomic_DNA"/>
</dbReference>
<organism evidence="2 3">
    <name type="scientific">Ilex paraguariensis</name>
    <name type="common">yerba mate</name>
    <dbReference type="NCBI Taxonomy" id="185542"/>
    <lineage>
        <taxon>Eukaryota</taxon>
        <taxon>Viridiplantae</taxon>
        <taxon>Streptophyta</taxon>
        <taxon>Embryophyta</taxon>
        <taxon>Tracheophyta</taxon>
        <taxon>Spermatophyta</taxon>
        <taxon>Magnoliopsida</taxon>
        <taxon>eudicotyledons</taxon>
        <taxon>Gunneridae</taxon>
        <taxon>Pentapetalae</taxon>
        <taxon>asterids</taxon>
        <taxon>campanulids</taxon>
        <taxon>Aquifoliales</taxon>
        <taxon>Aquifoliaceae</taxon>
        <taxon>Ilex</taxon>
    </lineage>
</organism>
<dbReference type="AlphaFoldDB" id="A0ABC8V4J4"/>
<evidence type="ECO:0000256" key="1">
    <source>
        <dbReference type="SAM" id="MobiDB-lite"/>
    </source>
</evidence>
<feature type="region of interest" description="Disordered" evidence="1">
    <location>
        <begin position="89"/>
        <end position="116"/>
    </location>
</feature>
<gene>
    <name evidence="2" type="ORF">ILEXP_LOCUS58935</name>
</gene>
<protein>
    <submittedName>
        <fullName evidence="2">Uncharacterized protein</fullName>
    </submittedName>
</protein>
<keyword evidence="3" id="KW-1185">Reference proteome</keyword>
<dbReference type="Proteomes" id="UP001642360">
    <property type="component" value="Unassembled WGS sequence"/>
</dbReference>
<proteinExistence type="predicted"/>
<feature type="compositionally biased region" description="Basic residues" evidence="1">
    <location>
        <begin position="97"/>
        <end position="109"/>
    </location>
</feature>
<evidence type="ECO:0000313" key="2">
    <source>
        <dbReference type="EMBL" id="CAK9188271.1"/>
    </source>
</evidence>